<name>A0ABP7DXB3_9ACTN</name>
<organism evidence="2 3">
    <name type="scientific">Streptomyces tremellae</name>
    <dbReference type="NCBI Taxonomy" id="1124239"/>
    <lineage>
        <taxon>Bacteria</taxon>
        <taxon>Bacillati</taxon>
        <taxon>Actinomycetota</taxon>
        <taxon>Actinomycetes</taxon>
        <taxon>Kitasatosporales</taxon>
        <taxon>Streptomycetaceae</taxon>
        <taxon>Streptomyces</taxon>
    </lineage>
</organism>
<evidence type="ECO:0000313" key="3">
    <source>
        <dbReference type="Proteomes" id="UP001499884"/>
    </source>
</evidence>
<feature type="compositionally biased region" description="Acidic residues" evidence="1">
    <location>
        <begin position="67"/>
        <end position="78"/>
    </location>
</feature>
<keyword evidence="3" id="KW-1185">Reference proteome</keyword>
<comment type="caution">
    <text evidence="2">The sequence shown here is derived from an EMBL/GenBank/DDBJ whole genome shotgun (WGS) entry which is preliminary data.</text>
</comment>
<dbReference type="EMBL" id="BAABEP010000002">
    <property type="protein sequence ID" value="GAA3710250.1"/>
    <property type="molecule type" value="Genomic_DNA"/>
</dbReference>
<evidence type="ECO:0000313" key="2">
    <source>
        <dbReference type="EMBL" id="GAA3710250.1"/>
    </source>
</evidence>
<dbReference type="Proteomes" id="UP001499884">
    <property type="component" value="Unassembled WGS sequence"/>
</dbReference>
<protein>
    <submittedName>
        <fullName evidence="2">Uncharacterized protein</fullName>
    </submittedName>
</protein>
<sequence>MDVSVYLDRTGLKDAVLTLLIPPTESEPRPMAIATGTEINGEAENPASLHRVHRYVADRIEEQRPDDGDDEDLQDELAELLSADDGTIETADPEADRETAHQIIAALAAAYPLPPAVRNSLPLAP</sequence>
<accession>A0ABP7DXB3</accession>
<evidence type="ECO:0000256" key="1">
    <source>
        <dbReference type="SAM" id="MobiDB-lite"/>
    </source>
</evidence>
<proteinExistence type="predicted"/>
<feature type="region of interest" description="Disordered" evidence="1">
    <location>
        <begin position="61"/>
        <end position="97"/>
    </location>
</feature>
<reference evidence="3" key="1">
    <citation type="journal article" date="2019" name="Int. J. Syst. Evol. Microbiol.">
        <title>The Global Catalogue of Microorganisms (GCM) 10K type strain sequencing project: providing services to taxonomists for standard genome sequencing and annotation.</title>
        <authorList>
            <consortium name="The Broad Institute Genomics Platform"/>
            <consortium name="The Broad Institute Genome Sequencing Center for Infectious Disease"/>
            <person name="Wu L."/>
            <person name="Ma J."/>
        </authorList>
    </citation>
    <scope>NUCLEOTIDE SEQUENCE [LARGE SCALE GENOMIC DNA]</scope>
    <source>
        <strain evidence="3">JCM 30846</strain>
    </source>
</reference>
<dbReference type="RefSeq" id="WP_345640485.1">
    <property type="nucleotide sequence ID" value="NZ_BAABEP010000002.1"/>
</dbReference>
<gene>
    <name evidence="2" type="ORF">GCM10023082_05180</name>
</gene>